<dbReference type="NCBIfam" id="TIGR03370">
    <property type="entry name" value="VPLPA-CTERM"/>
    <property type="match status" value="1"/>
</dbReference>
<dbReference type="EMBL" id="RKHR01000003">
    <property type="protein sequence ID" value="ROS04615.1"/>
    <property type="molecule type" value="Genomic_DNA"/>
</dbReference>
<name>A0A3N2DZ94_9GAMM</name>
<dbReference type="Proteomes" id="UP000275394">
    <property type="component" value="Unassembled WGS sequence"/>
</dbReference>
<gene>
    <name evidence="2" type="ORF">EDC56_0121</name>
</gene>
<dbReference type="OrthoDB" id="5567186at2"/>
<organism evidence="2 3">
    <name type="scientific">Sinobacterium caligoides</name>
    <dbReference type="NCBI Taxonomy" id="933926"/>
    <lineage>
        <taxon>Bacteria</taxon>
        <taxon>Pseudomonadati</taxon>
        <taxon>Pseudomonadota</taxon>
        <taxon>Gammaproteobacteria</taxon>
        <taxon>Cellvibrionales</taxon>
        <taxon>Spongiibacteraceae</taxon>
        <taxon>Sinobacterium</taxon>
    </lineage>
</organism>
<evidence type="ECO:0000313" key="2">
    <source>
        <dbReference type="EMBL" id="ROS04615.1"/>
    </source>
</evidence>
<proteinExistence type="predicted"/>
<dbReference type="AlphaFoldDB" id="A0A3N2DZ94"/>
<reference evidence="2 3" key="1">
    <citation type="submission" date="2018-11" db="EMBL/GenBank/DDBJ databases">
        <title>Genomic Encyclopedia of Type Strains, Phase IV (KMG-IV): sequencing the most valuable type-strain genomes for metagenomic binning, comparative biology and taxonomic classification.</title>
        <authorList>
            <person name="Goeker M."/>
        </authorList>
    </citation>
    <scope>NUCLEOTIDE SEQUENCE [LARGE SCALE GENOMIC DNA]</scope>
    <source>
        <strain evidence="2 3">DSM 100316</strain>
    </source>
</reference>
<sequence length="204" mass="21179">MNFKTIALTAATLALSVNTHGAIVTFTDTDLASGNPLSVDGVTLTTSNTGGSIAFIGSGIYTGLHLGGSNTGGSYSLSFSESISSIEIEFDALSGAEVTITPVETLFNFSTENGAANIAYTNQFGTTFDGSTITTTEPDGQGIIDFSDIGLFNTFSFDHDQGTQAGFVIERIVIETNEVPIPAAAWLFGTSLVGLVGIARRRKA</sequence>
<protein>
    <submittedName>
        <fullName evidence="2">Putative secreted protein</fullName>
    </submittedName>
</protein>
<keyword evidence="1" id="KW-0732">Signal</keyword>
<dbReference type="RefSeq" id="WP_123710605.1">
    <property type="nucleotide sequence ID" value="NZ_RKHR01000003.1"/>
</dbReference>
<comment type="caution">
    <text evidence="2">The sequence shown here is derived from an EMBL/GenBank/DDBJ whole genome shotgun (WGS) entry which is preliminary data.</text>
</comment>
<feature type="chain" id="PRO_5018296274" evidence="1">
    <location>
        <begin position="23"/>
        <end position="204"/>
    </location>
</feature>
<dbReference type="InterPro" id="IPR022472">
    <property type="entry name" value="VPLPA-CTERM"/>
</dbReference>
<feature type="signal peptide" evidence="1">
    <location>
        <begin position="1"/>
        <end position="22"/>
    </location>
</feature>
<evidence type="ECO:0000256" key="1">
    <source>
        <dbReference type="SAM" id="SignalP"/>
    </source>
</evidence>
<keyword evidence="3" id="KW-1185">Reference proteome</keyword>
<accession>A0A3N2DZ94</accession>
<evidence type="ECO:0000313" key="3">
    <source>
        <dbReference type="Proteomes" id="UP000275394"/>
    </source>
</evidence>